<dbReference type="RefSeq" id="WP_290312952.1">
    <property type="nucleotide sequence ID" value="NZ_JAUFQC010000027.1"/>
</dbReference>
<evidence type="ECO:0000313" key="2">
    <source>
        <dbReference type="EMBL" id="MDN3611439.1"/>
    </source>
</evidence>
<accession>A0ABT8BXM8</accession>
<dbReference type="EMBL" id="JAUFQC010000027">
    <property type="protein sequence ID" value="MDN3611439.1"/>
    <property type="molecule type" value="Genomic_DNA"/>
</dbReference>
<dbReference type="Proteomes" id="UP001238540">
    <property type="component" value="Unassembled WGS sequence"/>
</dbReference>
<proteinExistence type="predicted"/>
<name>A0ABT8BXM8_9VIBR</name>
<evidence type="ECO:0000313" key="3">
    <source>
        <dbReference type="Proteomes" id="UP001238540"/>
    </source>
</evidence>
<feature type="compositionally biased region" description="Polar residues" evidence="1">
    <location>
        <begin position="14"/>
        <end position="29"/>
    </location>
</feature>
<organism evidence="2 3">
    <name type="scientific">Vibrio ostreicida</name>
    <dbReference type="NCBI Taxonomy" id="526588"/>
    <lineage>
        <taxon>Bacteria</taxon>
        <taxon>Pseudomonadati</taxon>
        <taxon>Pseudomonadota</taxon>
        <taxon>Gammaproteobacteria</taxon>
        <taxon>Vibrionales</taxon>
        <taxon>Vibrionaceae</taxon>
        <taxon>Vibrio</taxon>
    </lineage>
</organism>
<sequence length="402" mass="44229">MNTTSIYTPDFAATENQMPASGTSHRDTPIQNHNLSQAENYLNKAETGIAAYNPQSVDTDTLMMIANHQKQVVLTMVGSNPETAIALALAQSIEAYSAQLANIQAWTEGGTAVINASTQEIFESLLARGADGFSHCELEDLFQLVLIDMMCNPDNYPGMDELLADPEFMMHMGRILEFTGSGSHKYAGGIGGDPTQLKASYQYIYTAFAEKGLPGEGTFAYKALAVIEANGGLSELQAGMNYDPYVTDGEGWAVSSDYYNPMPSVEATHLSPANLLVVLNFAASSGEISAEDWNTILQGDLQVIDDIIDPNDQYDNIYEYLVAVDPDNWGFQSDGSFNYIPSVGIDSDYLNEIFSDFPERELTDEEIEEINRIGDQVKMLQQTLKYWLDVCRDEQLAIARNI</sequence>
<feature type="region of interest" description="Disordered" evidence="1">
    <location>
        <begin position="1"/>
        <end position="29"/>
    </location>
</feature>
<evidence type="ECO:0000256" key="1">
    <source>
        <dbReference type="SAM" id="MobiDB-lite"/>
    </source>
</evidence>
<gene>
    <name evidence="2" type="ORF">QWZ16_17710</name>
</gene>
<protein>
    <submittedName>
        <fullName evidence="2">Uncharacterized protein</fullName>
    </submittedName>
</protein>
<reference evidence="3" key="1">
    <citation type="journal article" date="2019" name="Int. J. Syst. Evol. Microbiol.">
        <title>The Global Catalogue of Microorganisms (GCM) 10K type strain sequencing project: providing services to taxonomists for standard genome sequencing and annotation.</title>
        <authorList>
            <consortium name="The Broad Institute Genomics Platform"/>
            <consortium name="The Broad Institute Genome Sequencing Center for Infectious Disease"/>
            <person name="Wu L."/>
            <person name="Ma J."/>
        </authorList>
    </citation>
    <scope>NUCLEOTIDE SEQUENCE [LARGE SCALE GENOMIC DNA]</scope>
    <source>
        <strain evidence="3">CECT 7398</strain>
    </source>
</reference>
<keyword evidence="3" id="KW-1185">Reference proteome</keyword>
<comment type="caution">
    <text evidence="2">The sequence shown here is derived from an EMBL/GenBank/DDBJ whole genome shotgun (WGS) entry which is preliminary data.</text>
</comment>